<organism evidence="3 4">
    <name type="scientific">Tanacetum coccineum</name>
    <dbReference type="NCBI Taxonomy" id="301880"/>
    <lineage>
        <taxon>Eukaryota</taxon>
        <taxon>Viridiplantae</taxon>
        <taxon>Streptophyta</taxon>
        <taxon>Embryophyta</taxon>
        <taxon>Tracheophyta</taxon>
        <taxon>Spermatophyta</taxon>
        <taxon>Magnoliopsida</taxon>
        <taxon>eudicotyledons</taxon>
        <taxon>Gunneridae</taxon>
        <taxon>Pentapetalae</taxon>
        <taxon>asterids</taxon>
        <taxon>campanulids</taxon>
        <taxon>Asterales</taxon>
        <taxon>Asteraceae</taxon>
        <taxon>Asteroideae</taxon>
        <taxon>Anthemideae</taxon>
        <taxon>Anthemidinae</taxon>
        <taxon>Tanacetum</taxon>
    </lineage>
</organism>
<keyword evidence="3" id="KW-0548">Nucleotidyltransferase</keyword>
<keyword evidence="3" id="KW-0808">Transferase</keyword>
<keyword evidence="1" id="KW-0472">Membrane</keyword>
<protein>
    <submittedName>
        <fullName evidence="3">RNA-directed DNA polymerase, eukaryota, reverse transcriptase zinc-binding domain protein</fullName>
    </submittedName>
</protein>
<keyword evidence="4" id="KW-1185">Reference proteome</keyword>
<evidence type="ECO:0000256" key="1">
    <source>
        <dbReference type="SAM" id="Phobius"/>
    </source>
</evidence>
<dbReference type="Pfam" id="PF00078">
    <property type="entry name" value="RVT_1"/>
    <property type="match status" value="1"/>
</dbReference>
<evidence type="ECO:0000313" key="3">
    <source>
        <dbReference type="EMBL" id="GJT90932.1"/>
    </source>
</evidence>
<dbReference type="Proteomes" id="UP001151760">
    <property type="component" value="Unassembled WGS sequence"/>
</dbReference>
<feature type="domain" description="Reverse transcriptase" evidence="2">
    <location>
        <begin position="129"/>
        <end position="241"/>
    </location>
</feature>
<keyword evidence="3" id="KW-0695">RNA-directed DNA polymerase</keyword>
<dbReference type="PANTHER" id="PTHR33116">
    <property type="entry name" value="REVERSE TRANSCRIPTASE ZINC-BINDING DOMAIN-CONTAINING PROTEIN-RELATED-RELATED"/>
    <property type="match status" value="1"/>
</dbReference>
<feature type="transmembrane region" description="Helical" evidence="1">
    <location>
        <begin position="193"/>
        <end position="212"/>
    </location>
</feature>
<keyword evidence="1" id="KW-1133">Transmembrane helix</keyword>
<dbReference type="InterPro" id="IPR000477">
    <property type="entry name" value="RT_dom"/>
</dbReference>
<sequence length="252" mass="28183">MVMERMGGVEATYHLKCLCILSLEGTDHLYTKQKDGAQDPPQVVLHILVPDRSQQCSLVIRAVGSVVVPPGSVVVPPGSVVVPTGSVVVPPGSVVVPPVKEFFSSGMMMGELNTTIISLVPKSKNPRKTSHYKPIACCSVVYKCISKELMNGYTWKYKIRRCAFKVDIQKAYGIVSWDFLKLTLDYFGFHSKWVNWIMVYLSTFLFSINVNGNSYGFLKAKRGLRQGDPVLPYLFTIIMEVQSHVKKTDFIR</sequence>
<evidence type="ECO:0000259" key="2">
    <source>
        <dbReference type="Pfam" id="PF00078"/>
    </source>
</evidence>
<accession>A0ABQ5HSU7</accession>
<keyword evidence="1" id="KW-0812">Transmembrane</keyword>
<reference evidence="3" key="1">
    <citation type="journal article" date="2022" name="Int. J. Mol. Sci.">
        <title>Draft Genome of Tanacetum Coccineum: Genomic Comparison of Closely Related Tanacetum-Family Plants.</title>
        <authorList>
            <person name="Yamashiro T."/>
            <person name="Shiraishi A."/>
            <person name="Nakayama K."/>
            <person name="Satake H."/>
        </authorList>
    </citation>
    <scope>NUCLEOTIDE SEQUENCE</scope>
</reference>
<dbReference type="EMBL" id="BQNB010019970">
    <property type="protein sequence ID" value="GJT90932.1"/>
    <property type="molecule type" value="Genomic_DNA"/>
</dbReference>
<dbReference type="PANTHER" id="PTHR33116:SF76">
    <property type="entry name" value="DUF4283 DOMAIN-CONTAINING PROTEIN"/>
    <property type="match status" value="1"/>
</dbReference>
<name>A0ABQ5HSU7_9ASTR</name>
<evidence type="ECO:0000313" key="4">
    <source>
        <dbReference type="Proteomes" id="UP001151760"/>
    </source>
</evidence>
<gene>
    <name evidence="3" type="ORF">Tco_1079777</name>
</gene>
<comment type="caution">
    <text evidence="3">The sequence shown here is derived from an EMBL/GenBank/DDBJ whole genome shotgun (WGS) entry which is preliminary data.</text>
</comment>
<reference evidence="3" key="2">
    <citation type="submission" date="2022-01" db="EMBL/GenBank/DDBJ databases">
        <authorList>
            <person name="Yamashiro T."/>
            <person name="Shiraishi A."/>
            <person name="Satake H."/>
            <person name="Nakayama K."/>
        </authorList>
    </citation>
    <scope>NUCLEOTIDE SEQUENCE</scope>
</reference>
<proteinExistence type="predicted"/>
<dbReference type="GO" id="GO:0003964">
    <property type="term" value="F:RNA-directed DNA polymerase activity"/>
    <property type="evidence" value="ECO:0007669"/>
    <property type="project" value="UniProtKB-KW"/>
</dbReference>